<sequence length="167" mass="18781">MNNFEDMLSRICSAELQSQQNVIIDEIEDIVIYYPQRCEPVVPHVIRIMSSPIESIRARAFRIAPLIITEKPQTQSLLIEAYIDKLECSDLDVAWQALRFLPLYVNICVDIADKLISSAKRSISSREFGNANNYEEAAMNVIAQVINGTSQNFDSTERPSGEDGGIN</sequence>
<organism evidence="2 3">
    <name type="scientific">Parelaphostrongylus tenuis</name>
    <name type="common">Meningeal worm</name>
    <dbReference type="NCBI Taxonomy" id="148309"/>
    <lineage>
        <taxon>Eukaryota</taxon>
        <taxon>Metazoa</taxon>
        <taxon>Ecdysozoa</taxon>
        <taxon>Nematoda</taxon>
        <taxon>Chromadorea</taxon>
        <taxon>Rhabditida</taxon>
        <taxon>Rhabditina</taxon>
        <taxon>Rhabditomorpha</taxon>
        <taxon>Strongyloidea</taxon>
        <taxon>Metastrongylidae</taxon>
        <taxon>Parelaphostrongylus</taxon>
    </lineage>
</organism>
<dbReference type="EMBL" id="JAHQIW010001199">
    <property type="protein sequence ID" value="KAJ1351693.1"/>
    <property type="molecule type" value="Genomic_DNA"/>
</dbReference>
<proteinExistence type="predicted"/>
<comment type="caution">
    <text evidence="2">The sequence shown here is derived from an EMBL/GenBank/DDBJ whole genome shotgun (WGS) entry which is preliminary data.</text>
</comment>
<protein>
    <recommendedName>
        <fullName evidence="1">Integrator complex subunit 1 R4 domain-containing protein</fullName>
    </recommendedName>
</protein>
<dbReference type="Pfam" id="PF22928">
    <property type="entry name" value="INTS1_R4"/>
    <property type="match status" value="1"/>
</dbReference>
<evidence type="ECO:0000259" key="1">
    <source>
        <dbReference type="Pfam" id="PF22928"/>
    </source>
</evidence>
<dbReference type="AlphaFoldDB" id="A0AAD5M8L5"/>
<keyword evidence="3" id="KW-1185">Reference proteome</keyword>
<feature type="domain" description="Integrator complex subunit 1 R4" evidence="1">
    <location>
        <begin position="10"/>
        <end position="108"/>
    </location>
</feature>
<dbReference type="SUPFAM" id="SSF48371">
    <property type="entry name" value="ARM repeat"/>
    <property type="match status" value="1"/>
</dbReference>
<reference evidence="2" key="1">
    <citation type="submission" date="2021-06" db="EMBL/GenBank/DDBJ databases">
        <title>Parelaphostrongylus tenuis whole genome reference sequence.</title>
        <authorList>
            <person name="Garwood T.J."/>
            <person name="Larsen P.A."/>
            <person name="Fountain-Jones N.M."/>
            <person name="Garbe J.R."/>
            <person name="Macchietto M.G."/>
            <person name="Kania S.A."/>
            <person name="Gerhold R.W."/>
            <person name="Richards J.E."/>
            <person name="Wolf T.M."/>
        </authorList>
    </citation>
    <scope>NUCLEOTIDE SEQUENCE</scope>
    <source>
        <strain evidence="2">MNPRO001-30</strain>
        <tissue evidence="2">Meninges</tissue>
    </source>
</reference>
<accession>A0AAD5M8L5</accession>
<evidence type="ECO:0000313" key="2">
    <source>
        <dbReference type="EMBL" id="KAJ1351693.1"/>
    </source>
</evidence>
<gene>
    <name evidence="2" type="ORF">KIN20_007809</name>
</gene>
<dbReference type="InterPro" id="IPR053965">
    <property type="entry name" value="INTS1_R4"/>
</dbReference>
<dbReference type="InterPro" id="IPR016024">
    <property type="entry name" value="ARM-type_fold"/>
</dbReference>
<dbReference type="Proteomes" id="UP001196413">
    <property type="component" value="Unassembled WGS sequence"/>
</dbReference>
<name>A0AAD5M8L5_PARTN</name>
<evidence type="ECO:0000313" key="3">
    <source>
        <dbReference type="Proteomes" id="UP001196413"/>
    </source>
</evidence>